<dbReference type="HOGENOM" id="CLU_004236_0_0_1"/>
<proteinExistence type="predicted"/>
<sequence length="934" mass="103227">MPSTQRESETEQDTRSGSTSSASSFVPVTLDDILARIDRDLDRHEIASSRSSSRESVLLPHRRPCPPFSPTLPPKDIYEDLDKFCNWNPDALWPEVHRPANACQKGTSDPSFYAKHLAPHGHLKRVVHVPALHKRVSRVVDSTLGSLRARGIDLPPPGSGMYVRAEWRNAHVEEEAYAPKPNERYVSQFYGTAIARDALPVASTLSFHPAHWSSVLEWFEDDLNTCYPVVDAGMRVQDLRDGLRRREWRGSCAPVATVWDRLDDASFRLLREVHRGYPTLATWQVMNVSVGVEAVLPRLMSTVHNSTFQWRRCMSEPCMERTHASVVGYNAGKDSSETLALILDSPLLPDASNSNPAPPESVPPARSANTFPSQSSTEILDAAFRRGGSSFEKFKEIDDAYQEYLCEQAERHRVRAEKRARKNEESGCNYWDISDAPPSDSQPDALELTEDKLLTQAWIRSIRDNSTFIVLATGNLEFICVRHRESQTLYVSDILHVPYMEDPMYGKTLLGVYLAVVQDAIRRHELESAADREGNHPGGVPTAAPQSTDEAEESEGPPRKRAHTTPPSPQRRSGSKVRSPRNGEMTEDIVSEPTEELVRQARATSRSVLLMHFHHDIYDTVNPAVFHRGARINAPRDLLGSPPTTPITKFPKDDRLLLILTSELGSGAVGDVHGGVLKIESSDGTSSTLKVAAKLSFAPRQQKALLHEISIYEHLSSRGVEGIPTILGHWHDVDESGPSCLLMTHAGVSLRDRRRRITHEQRDGFISILKSIHAAGVSHDDLRASNLMIDESGRPLIIDFERSYTERSSAIRRGEMAKLYDILDVKTEERGPSARAGGSEGASAASGTADMKPSVAGEAKDEDGGGEEAQGDEETRKPQGQSFKKKAKVADTAKPSGDGDIPVPDPGPAVGDGDVSSLREHRAGRMTLRSLKRK</sequence>
<feature type="compositionally biased region" description="Low complexity" evidence="1">
    <location>
        <begin position="895"/>
        <end position="915"/>
    </location>
</feature>
<feature type="compositionally biased region" description="Basic and acidic residues" evidence="1">
    <location>
        <begin position="1"/>
        <end position="14"/>
    </location>
</feature>
<dbReference type="GO" id="GO:0004672">
    <property type="term" value="F:protein kinase activity"/>
    <property type="evidence" value="ECO:0007669"/>
    <property type="project" value="InterPro"/>
</dbReference>
<gene>
    <name evidence="3" type="ORF">PLICRDRAFT_452257</name>
</gene>
<feature type="domain" description="Protein kinase" evidence="2">
    <location>
        <begin position="662"/>
        <end position="803"/>
    </location>
</feature>
<dbReference type="GO" id="GO:0005524">
    <property type="term" value="F:ATP binding"/>
    <property type="evidence" value="ECO:0007669"/>
    <property type="project" value="InterPro"/>
</dbReference>
<evidence type="ECO:0000256" key="1">
    <source>
        <dbReference type="SAM" id="MobiDB-lite"/>
    </source>
</evidence>
<evidence type="ECO:0000313" key="4">
    <source>
        <dbReference type="Proteomes" id="UP000053263"/>
    </source>
</evidence>
<feature type="region of interest" description="Disordered" evidence="1">
    <location>
        <begin position="528"/>
        <end position="598"/>
    </location>
</feature>
<feature type="region of interest" description="Disordered" evidence="1">
    <location>
        <begin position="829"/>
        <end position="934"/>
    </location>
</feature>
<accession>A0A0C9SQ67</accession>
<dbReference type="PANTHER" id="PTHR37171">
    <property type="entry name" value="SERINE/THREONINE-PROTEIN KINASE YRZF-RELATED"/>
    <property type="match status" value="1"/>
</dbReference>
<dbReference type="Gene3D" id="1.10.510.10">
    <property type="entry name" value="Transferase(Phosphotransferase) domain 1"/>
    <property type="match status" value="1"/>
</dbReference>
<evidence type="ECO:0000259" key="2">
    <source>
        <dbReference type="Pfam" id="PF00069"/>
    </source>
</evidence>
<feature type="region of interest" description="Disordered" evidence="1">
    <location>
        <begin position="1"/>
        <end position="24"/>
    </location>
</feature>
<dbReference type="OrthoDB" id="2521594at2759"/>
<dbReference type="Gene3D" id="3.30.200.20">
    <property type="entry name" value="Phosphorylase Kinase, domain 1"/>
    <property type="match status" value="1"/>
</dbReference>
<dbReference type="PANTHER" id="PTHR37171:SF1">
    <property type="entry name" value="SERINE_THREONINE-PROTEIN KINASE YRZF-RELATED"/>
    <property type="match status" value="1"/>
</dbReference>
<dbReference type="PROSITE" id="PS00109">
    <property type="entry name" value="PROTEIN_KINASE_TYR"/>
    <property type="match status" value="1"/>
</dbReference>
<dbReference type="SUPFAM" id="SSF56112">
    <property type="entry name" value="Protein kinase-like (PK-like)"/>
    <property type="match status" value="1"/>
</dbReference>
<dbReference type="Proteomes" id="UP000053263">
    <property type="component" value="Unassembled WGS sequence"/>
</dbReference>
<feature type="region of interest" description="Disordered" evidence="1">
    <location>
        <begin position="347"/>
        <end position="374"/>
    </location>
</feature>
<dbReference type="Pfam" id="PF00069">
    <property type="entry name" value="Pkinase"/>
    <property type="match status" value="1"/>
</dbReference>
<dbReference type="AlphaFoldDB" id="A0A0C9SQ67"/>
<keyword evidence="4" id="KW-1185">Reference proteome</keyword>
<reference evidence="3 4" key="1">
    <citation type="submission" date="2014-06" db="EMBL/GenBank/DDBJ databases">
        <title>Evolutionary Origins and Diversification of the Mycorrhizal Mutualists.</title>
        <authorList>
            <consortium name="DOE Joint Genome Institute"/>
            <consortium name="Mycorrhizal Genomics Consortium"/>
            <person name="Kohler A."/>
            <person name="Kuo A."/>
            <person name="Nagy L.G."/>
            <person name="Floudas D."/>
            <person name="Copeland A."/>
            <person name="Barry K.W."/>
            <person name="Cichocki N."/>
            <person name="Veneault-Fourrey C."/>
            <person name="LaButti K."/>
            <person name="Lindquist E.A."/>
            <person name="Lipzen A."/>
            <person name="Lundell T."/>
            <person name="Morin E."/>
            <person name="Murat C."/>
            <person name="Riley R."/>
            <person name="Ohm R."/>
            <person name="Sun H."/>
            <person name="Tunlid A."/>
            <person name="Henrissat B."/>
            <person name="Grigoriev I.V."/>
            <person name="Hibbett D.S."/>
            <person name="Martin F."/>
        </authorList>
    </citation>
    <scope>NUCLEOTIDE SEQUENCE [LARGE SCALE GENOMIC DNA]</scope>
    <source>
        <strain evidence="3 4">FD-325 SS-3</strain>
    </source>
</reference>
<dbReference type="EMBL" id="KN832578">
    <property type="protein sequence ID" value="KII83397.1"/>
    <property type="molecule type" value="Genomic_DNA"/>
</dbReference>
<name>A0A0C9SQ67_PLICR</name>
<dbReference type="InterPro" id="IPR008266">
    <property type="entry name" value="Tyr_kinase_AS"/>
</dbReference>
<feature type="compositionally biased region" description="Low complexity" evidence="1">
    <location>
        <begin position="833"/>
        <end position="849"/>
    </location>
</feature>
<feature type="compositionally biased region" description="Acidic residues" evidence="1">
    <location>
        <begin position="585"/>
        <end position="595"/>
    </location>
</feature>
<protein>
    <recommendedName>
        <fullName evidence="2">Protein kinase domain-containing protein</fullName>
    </recommendedName>
</protein>
<evidence type="ECO:0000313" key="3">
    <source>
        <dbReference type="EMBL" id="KII83397.1"/>
    </source>
</evidence>
<dbReference type="InterPro" id="IPR000719">
    <property type="entry name" value="Prot_kinase_dom"/>
</dbReference>
<organism evidence="3 4">
    <name type="scientific">Plicaturopsis crispa FD-325 SS-3</name>
    <dbReference type="NCBI Taxonomy" id="944288"/>
    <lineage>
        <taxon>Eukaryota</taxon>
        <taxon>Fungi</taxon>
        <taxon>Dikarya</taxon>
        <taxon>Basidiomycota</taxon>
        <taxon>Agaricomycotina</taxon>
        <taxon>Agaricomycetes</taxon>
        <taxon>Agaricomycetidae</taxon>
        <taxon>Amylocorticiales</taxon>
        <taxon>Amylocorticiaceae</taxon>
        <taxon>Plicatura</taxon>
        <taxon>Plicaturopsis crispa</taxon>
    </lineage>
</organism>
<dbReference type="InterPro" id="IPR052396">
    <property type="entry name" value="Meiotic_Drive_Suppr_Kinase"/>
</dbReference>
<dbReference type="InterPro" id="IPR011009">
    <property type="entry name" value="Kinase-like_dom_sf"/>
</dbReference>